<comment type="function">
    <text evidence="8">Mitochondrial GTPase that catalyzes the GTP-dependent ribosomal translocation step during translation elongation. During this step, the ribosome changes from the pre-translocational (PRE) to the post-translocational (POST) state as the newly formed A-site-bound peptidyl-tRNA and P-site-bound deacylated tRNA move to the P and E sites, respectively. Catalyzes the coordinated movement of the two tRNA molecules, the mRNA and conformational changes in the ribosome.</text>
</comment>
<dbReference type="GO" id="GO:0003746">
    <property type="term" value="F:translation elongation factor activity"/>
    <property type="evidence" value="ECO:0007669"/>
    <property type="project" value="UniProtKB-UniRule"/>
</dbReference>
<keyword evidence="12" id="KW-1185">Reference proteome</keyword>
<comment type="function">
    <text evidence="7">Catalyzes the GTP-dependent ribosomal translocation step during translation elongation. During this step, the ribosome changes from the pre-translocational (PRE) to the post-translocational (POST) state as the newly formed A-site-bound peptidyl-tRNA and P-site-bound deacylated tRNA move to the P and E sites, respectively. Catalyzes the coordinated movement of the two tRNA molecules, the mRNA and conformational changes in the ribosome.</text>
</comment>
<comment type="pathway">
    <text evidence="8">Protein biosynthesis; polypeptide chain elongation.</text>
</comment>
<name>A0AAW0YHS3_9TREE</name>
<dbReference type="InterPro" id="IPR041095">
    <property type="entry name" value="EFG_II"/>
</dbReference>
<evidence type="ECO:0000313" key="12">
    <source>
        <dbReference type="Proteomes" id="UP001388673"/>
    </source>
</evidence>
<comment type="caution">
    <text evidence="11">The sequence shown here is derived from an EMBL/GenBank/DDBJ whole genome shotgun (WGS) entry which is preliminary data.</text>
</comment>
<dbReference type="PROSITE" id="PS00301">
    <property type="entry name" value="G_TR_1"/>
    <property type="match status" value="1"/>
</dbReference>
<dbReference type="InterPro" id="IPR047872">
    <property type="entry name" value="EFG_IV"/>
</dbReference>
<dbReference type="InterPro" id="IPR035647">
    <property type="entry name" value="EFG_III/V"/>
</dbReference>
<dbReference type="Gene3D" id="2.40.30.10">
    <property type="entry name" value="Translation factors"/>
    <property type="match status" value="1"/>
</dbReference>
<dbReference type="InterPro" id="IPR031157">
    <property type="entry name" value="G_TR_CS"/>
</dbReference>
<feature type="domain" description="Tr-type G" evidence="10">
    <location>
        <begin position="110"/>
        <end position="408"/>
    </location>
</feature>
<dbReference type="SMART" id="SM00838">
    <property type="entry name" value="EFG_C"/>
    <property type="match status" value="1"/>
</dbReference>
<dbReference type="CDD" id="cd16262">
    <property type="entry name" value="EFG_III"/>
    <property type="match status" value="1"/>
</dbReference>
<dbReference type="Pfam" id="PF00679">
    <property type="entry name" value="EFG_C"/>
    <property type="match status" value="1"/>
</dbReference>
<dbReference type="InterPro" id="IPR009000">
    <property type="entry name" value="Transl_B-barrel_sf"/>
</dbReference>
<dbReference type="CDD" id="cd01434">
    <property type="entry name" value="EFG_mtEFG1_IV"/>
    <property type="match status" value="1"/>
</dbReference>
<evidence type="ECO:0000313" key="11">
    <source>
        <dbReference type="EMBL" id="KAK8844710.1"/>
    </source>
</evidence>
<dbReference type="Gene3D" id="3.30.70.870">
    <property type="entry name" value="Elongation Factor G (Translational Gtpase), domain 3"/>
    <property type="match status" value="1"/>
</dbReference>
<dbReference type="InterPro" id="IPR000640">
    <property type="entry name" value="EFG_V-like"/>
</dbReference>
<dbReference type="SMART" id="SM00889">
    <property type="entry name" value="EFG_IV"/>
    <property type="match status" value="1"/>
</dbReference>
<dbReference type="Pfam" id="PF14492">
    <property type="entry name" value="EFG_III"/>
    <property type="match status" value="1"/>
</dbReference>
<feature type="region of interest" description="Disordered" evidence="9">
    <location>
        <begin position="14"/>
        <end position="53"/>
    </location>
</feature>
<dbReference type="GO" id="GO:0070125">
    <property type="term" value="P:mitochondrial translational elongation"/>
    <property type="evidence" value="ECO:0007669"/>
    <property type="project" value="UniProtKB-UniRule"/>
</dbReference>
<evidence type="ECO:0000256" key="4">
    <source>
        <dbReference type="ARBA" id="ARBA00022768"/>
    </source>
</evidence>
<gene>
    <name evidence="8" type="primary">MEF1</name>
    <name evidence="11" type="ORF">IAR55_006560</name>
</gene>
<dbReference type="FunFam" id="3.40.50.300:FF:000029">
    <property type="entry name" value="Elongation factor G"/>
    <property type="match status" value="1"/>
</dbReference>
<dbReference type="InterPro" id="IPR009022">
    <property type="entry name" value="EFG_III"/>
</dbReference>
<dbReference type="Pfam" id="PF03144">
    <property type="entry name" value="GTP_EFTU_D2"/>
    <property type="match status" value="1"/>
</dbReference>
<dbReference type="FunFam" id="3.30.70.240:FF:000001">
    <property type="entry name" value="Elongation factor G"/>
    <property type="match status" value="1"/>
</dbReference>
<dbReference type="InterPro" id="IPR020568">
    <property type="entry name" value="Ribosomal_Su5_D2-typ_SF"/>
</dbReference>
<dbReference type="PANTHER" id="PTHR43636">
    <property type="entry name" value="ELONGATION FACTOR G, MITOCHONDRIAL"/>
    <property type="match status" value="1"/>
</dbReference>
<dbReference type="InterPro" id="IPR005225">
    <property type="entry name" value="Small_GTP-bd"/>
</dbReference>
<dbReference type="CDD" id="cd04091">
    <property type="entry name" value="mtEFG1_II_like"/>
    <property type="match status" value="1"/>
</dbReference>
<dbReference type="FunFam" id="3.30.70.870:FF:000001">
    <property type="entry name" value="Elongation factor G"/>
    <property type="match status" value="1"/>
</dbReference>
<evidence type="ECO:0000256" key="9">
    <source>
        <dbReference type="SAM" id="MobiDB-lite"/>
    </source>
</evidence>
<comment type="subcellular location">
    <subcellularLocation>
        <location evidence="1 8">Mitochondrion</location>
    </subcellularLocation>
</comment>
<dbReference type="GO" id="GO:0005739">
    <property type="term" value="C:mitochondrion"/>
    <property type="evidence" value="ECO:0007669"/>
    <property type="project" value="UniProtKB-SubCell"/>
</dbReference>
<protein>
    <recommendedName>
        <fullName evidence="8">Elongation factor G, mitochondrial</fullName>
        <shortName evidence="8">EF-Gmt</shortName>
    </recommendedName>
    <alternativeName>
        <fullName evidence="8">Elongation factor G 1, mitochondrial</fullName>
        <shortName evidence="8">mEF-G 1</shortName>
    </alternativeName>
    <alternativeName>
        <fullName evidence="8">Elongation factor G1</fullName>
    </alternativeName>
</protein>
<evidence type="ECO:0000256" key="8">
    <source>
        <dbReference type="HAMAP-Rule" id="MF_03061"/>
    </source>
</evidence>
<comment type="similarity">
    <text evidence="8">Belongs to the GTP-binding elongation factor family. EF-G/EF-2 subfamily.</text>
</comment>
<evidence type="ECO:0000256" key="7">
    <source>
        <dbReference type="ARBA" id="ARBA00024731"/>
    </source>
</evidence>
<dbReference type="GO" id="GO:0003924">
    <property type="term" value="F:GTPase activity"/>
    <property type="evidence" value="ECO:0007669"/>
    <property type="project" value="UniProtKB-UniRule"/>
</dbReference>
<dbReference type="SUPFAM" id="SSF54980">
    <property type="entry name" value="EF-G C-terminal domain-like"/>
    <property type="match status" value="2"/>
</dbReference>
<dbReference type="EMBL" id="JBCAWK010000013">
    <property type="protein sequence ID" value="KAK8844710.1"/>
    <property type="molecule type" value="Genomic_DNA"/>
</dbReference>
<feature type="binding site" evidence="8">
    <location>
        <begin position="119"/>
        <end position="126"/>
    </location>
    <ligand>
        <name>GTP</name>
        <dbReference type="ChEBI" id="CHEBI:37565"/>
    </ligand>
</feature>
<dbReference type="PRINTS" id="PR00315">
    <property type="entry name" value="ELONGATNFCT"/>
</dbReference>
<keyword evidence="6 8" id="KW-0342">GTP-binding</keyword>
<keyword evidence="8" id="KW-0496">Mitochondrion</keyword>
<accession>A0AAW0YHS3</accession>
<dbReference type="FunFam" id="3.30.230.10:FF:000003">
    <property type="entry name" value="Elongation factor G"/>
    <property type="match status" value="1"/>
</dbReference>
<dbReference type="NCBIfam" id="TIGR00231">
    <property type="entry name" value="small_GTP"/>
    <property type="match status" value="1"/>
</dbReference>
<dbReference type="PANTHER" id="PTHR43636:SF2">
    <property type="entry name" value="ELONGATION FACTOR G, MITOCHONDRIAL"/>
    <property type="match status" value="1"/>
</dbReference>
<sequence>MPGITRAVARLRHASTSTAPLRRPVILQRKPTLGSGPSSSISSPSPSNDHDHRSSVLLATTTLPKSAGLGQRRYASSSAAAAIKEDGGDEPIWPERILPELKDSDSNRLRRQRNVGISAHIDSGKTTLTERVLYYTGRIRDIHEVRGRDAVGAKMDSMELEREKGITIQSAATFADWLAPKPPTELAQGEVLTSADKEKFAINIIDTPGHVDFTIEVERALRVLDGAVLVLCAVSGVQSQTITVDRQMRRYNVPRLAFINKMDRAGSNPFRVIQQLRGKLKMNAAAVQVPIGAEGDFGGVVDLVRMKAIYNEGVKGNQVVETDDIPDSVRAIAEQKRAELIEQLSEADETLCDLFLDEAPISELDIAQALRRATTSLRFTPVFLGSAIKNTGVQSLLDGICAYLPDPSEVHNQALDAALPPQAPPIPLVPAADAPLVGLAFKLEEGRYGQLTYMRVYQGELKRGSLIYNARTGKKVKVPRLVRMHSDEMEDVEAIGAGEICAMFGVECSSGDTFTDGSTTYSMPVISLSIRPEGNETPNFSRALNRFQKEDPTFRVHVDGESQETIISGMGELHLDIYVERMRREYNVACVTGKPRVAFRETITEPSKFNYTHKKQSGGSGQFGRVIGRLEPMETDPDTGKDTAFDNRIIGGNIPQQFIPAIEKGFQEALDRGLLTGHPITGCRFVLEDGSAHTVDSNELAFRLASVGAFREAFQKAKPVVLEPVMTVEVVAPIEFQGNVIGALNQRKGTIIDTEVRDDEFTLTAEVALNDMFGYSSQLRGMTQGKGEFTMEYKTHQPVMANVQKDMTEAFRKKQLTK</sequence>
<dbReference type="InterPro" id="IPR000795">
    <property type="entry name" value="T_Tr_GTP-bd_dom"/>
</dbReference>
<organism evidence="11 12">
    <name type="scientific">Kwoniella newhampshirensis</name>
    <dbReference type="NCBI Taxonomy" id="1651941"/>
    <lineage>
        <taxon>Eukaryota</taxon>
        <taxon>Fungi</taxon>
        <taxon>Dikarya</taxon>
        <taxon>Basidiomycota</taxon>
        <taxon>Agaricomycotina</taxon>
        <taxon>Tremellomycetes</taxon>
        <taxon>Tremellales</taxon>
        <taxon>Cryptococcaceae</taxon>
        <taxon>Kwoniella</taxon>
    </lineage>
</organism>
<dbReference type="PROSITE" id="PS51722">
    <property type="entry name" value="G_TR_2"/>
    <property type="match status" value="1"/>
</dbReference>
<proteinExistence type="inferred from homology"/>
<evidence type="ECO:0000256" key="1">
    <source>
        <dbReference type="ARBA" id="ARBA00004173"/>
    </source>
</evidence>
<dbReference type="Gene3D" id="3.30.230.10">
    <property type="match status" value="1"/>
</dbReference>
<reference evidence="11 12" key="1">
    <citation type="journal article" date="2024" name="bioRxiv">
        <title>Comparative genomics of Cryptococcus and Kwoniella reveals pathogenesis evolution and contrasting karyotype dynamics via intercentromeric recombination or chromosome fusion.</title>
        <authorList>
            <person name="Coelho M.A."/>
            <person name="David-Palma M."/>
            <person name="Shea T."/>
            <person name="Bowers K."/>
            <person name="McGinley-Smith S."/>
            <person name="Mohammad A.W."/>
            <person name="Gnirke A."/>
            <person name="Yurkov A.M."/>
            <person name="Nowrousian M."/>
            <person name="Sun S."/>
            <person name="Cuomo C.A."/>
            <person name="Heitman J."/>
        </authorList>
    </citation>
    <scope>NUCLEOTIDE SEQUENCE [LARGE SCALE GENOMIC DNA]</scope>
    <source>
        <strain evidence="11 12">CBS 13917</strain>
    </source>
</reference>
<keyword evidence="4 8" id="KW-0251">Elongation factor</keyword>
<keyword evidence="3 8" id="KW-0547">Nucleotide-binding</keyword>
<dbReference type="SUPFAM" id="SSF54211">
    <property type="entry name" value="Ribosomal protein S5 domain 2-like"/>
    <property type="match status" value="1"/>
</dbReference>
<dbReference type="AlphaFoldDB" id="A0AAW0YHS3"/>
<dbReference type="Pfam" id="PF03764">
    <property type="entry name" value="EFG_IV"/>
    <property type="match status" value="1"/>
</dbReference>
<dbReference type="Pfam" id="PF00009">
    <property type="entry name" value="GTP_EFTU"/>
    <property type="match status" value="1"/>
</dbReference>
<comment type="similarity">
    <text evidence="2">Belongs to the TRAFAC class translation factor GTPase superfamily. Classic translation factor GTPase family. EF-G/EF-2 subfamily.</text>
</comment>
<dbReference type="Proteomes" id="UP001388673">
    <property type="component" value="Unassembled WGS sequence"/>
</dbReference>
<feature type="binding site" evidence="8">
    <location>
        <begin position="206"/>
        <end position="210"/>
    </location>
    <ligand>
        <name>GTP</name>
        <dbReference type="ChEBI" id="CHEBI:37565"/>
    </ligand>
</feature>
<dbReference type="InterPro" id="IPR035649">
    <property type="entry name" value="EFG_V"/>
</dbReference>
<dbReference type="GO" id="GO:0005525">
    <property type="term" value="F:GTP binding"/>
    <property type="evidence" value="ECO:0007669"/>
    <property type="project" value="UniProtKB-UniRule"/>
</dbReference>
<dbReference type="InterPro" id="IPR014721">
    <property type="entry name" value="Ribsml_uS5_D2-typ_fold_subgr"/>
</dbReference>
<dbReference type="Gene3D" id="3.40.50.300">
    <property type="entry name" value="P-loop containing nucleotide triphosphate hydrolases"/>
    <property type="match status" value="1"/>
</dbReference>
<dbReference type="SUPFAM" id="SSF50447">
    <property type="entry name" value="Translation proteins"/>
    <property type="match status" value="1"/>
</dbReference>
<evidence type="ECO:0000256" key="6">
    <source>
        <dbReference type="ARBA" id="ARBA00023134"/>
    </source>
</evidence>
<dbReference type="FunFam" id="2.40.30.10:FF:000022">
    <property type="entry name" value="Elongation factor G, mitochondrial"/>
    <property type="match status" value="1"/>
</dbReference>
<dbReference type="CDD" id="cd04097">
    <property type="entry name" value="mtEFG1_C"/>
    <property type="match status" value="1"/>
</dbReference>
<evidence type="ECO:0000259" key="10">
    <source>
        <dbReference type="PROSITE" id="PS51722"/>
    </source>
</evidence>
<dbReference type="InterPro" id="IPR004540">
    <property type="entry name" value="Transl_elong_EFG/EF2"/>
</dbReference>
<feature type="binding site" evidence="8">
    <location>
        <begin position="260"/>
        <end position="263"/>
    </location>
    <ligand>
        <name>GTP</name>
        <dbReference type="ChEBI" id="CHEBI:37565"/>
    </ligand>
</feature>
<dbReference type="SUPFAM" id="SSF52540">
    <property type="entry name" value="P-loop containing nucleoside triphosphate hydrolases"/>
    <property type="match status" value="1"/>
</dbReference>
<evidence type="ECO:0000256" key="5">
    <source>
        <dbReference type="ARBA" id="ARBA00022917"/>
    </source>
</evidence>
<evidence type="ECO:0000256" key="2">
    <source>
        <dbReference type="ARBA" id="ARBA00005870"/>
    </source>
</evidence>
<dbReference type="InterPro" id="IPR004161">
    <property type="entry name" value="EFTu-like_2"/>
</dbReference>
<dbReference type="Gene3D" id="3.30.70.240">
    <property type="match status" value="1"/>
</dbReference>
<dbReference type="InterPro" id="IPR027417">
    <property type="entry name" value="P-loop_NTPase"/>
</dbReference>
<dbReference type="HAMAP" id="MF_00054_B">
    <property type="entry name" value="EF_G_EF_2_B"/>
    <property type="match status" value="1"/>
</dbReference>
<dbReference type="NCBIfam" id="TIGR00484">
    <property type="entry name" value="EF-G"/>
    <property type="match status" value="1"/>
</dbReference>
<dbReference type="CDD" id="cd01886">
    <property type="entry name" value="EF-G"/>
    <property type="match status" value="1"/>
</dbReference>
<feature type="compositionally biased region" description="Low complexity" evidence="9">
    <location>
        <begin position="34"/>
        <end position="47"/>
    </location>
</feature>
<keyword evidence="5 8" id="KW-0648">Protein biosynthesis</keyword>
<evidence type="ECO:0000256" key="3">
    <source>
        <dbReference type="ARBA" id="ARBA00022741"/>
    </source>
</evidence>
<dbReference type="InterPro" id="IPR005517">
    <property type="entry name" value="Transl_elong_EFG/EF2_IV"/>
</dbReference>